<keyword evidence="3" id="KW-0479">Metal-binding</keyword>
<feature type="domain" description="Helicase ATP-binding" evidence="17">
    <location>
        <begin position="7"/>
        <end position="316"/>
    </location>
</feature>
<dbReference type="GO" id="GO:0010569">
    <property type="term" value="P:regulation of double-strand break repair via homologous recombination"/>
    <property type="evidence" value="ECO:0007669"/>
    <property type="project" value="TreeGrafter"/>
</dbReference>
<keyword evidence="9" id="KW-0408">Iron</keyword>
<evidence type="ECO:0000256" key="6">
    <source>
        <dbReference type="ARBA" id="ARBA00022801"/>
    </source>
</evidence>
<dbReference type="PANTHER" id="PTHR11472:SF34">
    <property type="entry name" value="REGULATOR OF TELOMERE ELONGATION HELICASE 1"/>
    <property type="match status" value="1"/>
</dbReference>
<dbReference type="InterPro" id="IPR006555">
    <property type="entry name" value="ATP-dep_Helicase_C"/>
</dbReference>
<evidence type="ECO:0000256" key="7">
    <source>
        <dbReference type="ARBA" id="ARBA00022806"/>
    </source>
</evidence>
<evidence type="ECO:0000256" key="14">
    <source>
        <dbReference type="ARBA" id="ARBA00023242"/>
    </source>
</evidence>
<keyword evidence="4" id="KW-0547">Nucleotide-binding</keyword>
<dbReference type="Pfam" id="PF06733">
    <property type="entry name" value="DEAD_2"/>
    <property type="match status" value="1"/>
</dbReference>
<dbReference type="InterPro" id="IPR014013">
    <property type="entry name" value="Helic_SF1/SF2_ATP-bd_DinG/Rad3"/>
</dbReference>
<evidence type="ECO:0000256" key="2">
    <source>
        <dbReference type="ARBA" id="ARBA00022485"/>
    </source>
</evidence>
<evidence type="ECO:0000256" key="11">
    <source>
        <dbReference type="ARBA" id="ARBA00023125"/>
    </source>
</evidence>
<dbReference type="GO" id="GO:0070182">
    <property type="term" value="F:DNA polymerase binding"/>
    <property type="evidence" value="ECO:0007669"/>
    <property type="project" value="TreeGrafter"/>
</dbReference>
<keyword evidence="14" id="KW-0539">Nucleus</keyword>
<evidence type="ECO:0000256" key="10">
    <source>
        <dbReference type="ARBA" id="ARBA00023014"/>
    </source>
</evidence>
<dbReference type="GO" id="GO:0005634">
    <property type="term" value="C:nucleus"/>
    <property type="evidence" value="ECO:0007669"/>
    <property type="project" value="UniProtKB-SubCell"/>
</dbReference>
<dbReference type="GO" id="GO:0006281">
    <property type="term" value="P:DNA repair"/>
    <property type="evidence" value="ECO:0007669"/>
    <property type="project" value="UniProtKB-KW"/>
</dbReference>
<keyword evidence="7" id="KW-0347">Helicase</keyword>
<dbReference type="InterPro" id="IPR010614">
    <property type="entry name" value="RAD3-like_helicase_DEAD"/>
</dbReference>
<keyword evidence="2" id="KW-0004">4Fe-4S</keyword>
<evidence type="ECO:0000256" key="1">
    <source>
        <dbReference type="ARBA" id="ARBA00004123"/>
    </source>
</evidence>
<comment type="catalytic activity">
    <reaction evidence="15">
        <text>ATP + H2O = ADP + phosphate + H(+)</text>
        <dbReference type="Rhea" id="RHEA:13065"/>
        <dbReference type="ChEBI" id="CHEBI:15377"/>
        <dbReference type="ChEBI" id="CHEBI:15378"/>
        <dbReference type="ChEBI" id="CHEBI:30616"/>
        <dbReference type="ChEBI" id="CHEBI:43474"/>
        <dbReference type="ChEBI" id="CHEBI:456216"/>
    </reaction>
</comment>
<organism evidence="18 19">
    <name type="scientific">Pinctada imbricata</name>
    <name type="common">Atlantic pearl-oyster</name>
    <name type="synonym">Pinctada martensii</name>
    <dbReference type="NCBI Taxonomy" id="66713"/>
    <lineage>
        <taxon>Eukaryota</taxon>
        <taxon>Metazoa</taxon>
        <taxon>Spiralia</taxon>
        <taxon>Lophotrochozoa</taxon>
        <taxon>Mollusca</taxon>
        <taxon>Bivalvia</taxon>
        <taxon>Autobranchia</taxon>
        <taxon>Pteriomorphia</taxon>
        <taxon>Pterioida</taxon>
        <taxon>Pterioidea</taxon>
        <taxon>Pteriidae</taxon>
        <taxon>Pinctada</taxon>
    </lineage>
</organism>
<evidence type="ECO:0000256" key="15">
    <source>
        <dbReference type="ARBA" id="ARBA00049360"/>
    </source>
</evidence>
<keyword evidence="11" id="KW-0238">DNA-binding</keyword>
<keyword evidence="6" id="KW-0378">Hydrolase</keyword>
<dbReference type="InterPro" id="IPR013020">
    <property type="entry name" value="Rad3/Chl1-like"/>
</dbReference>
<dbReference type="GO" id="GO:0016818">
    <property type="term" value="F:hydrolase activity, acting on acid anhydrides, in phosphorus-containing anhydrides"/>
    <property type="evidence" value="ECO:0007669"/>
    <property type="project" value="InterPro"/>
</dbReference>
<dbReference type="SMART" id="SM00487">
    <property type="entry name" value="DEXDc"/>
    <property type="match status" value="1"/>
</dbReference>
<dbReference type="InterPro" id="IPR014001">
    <property type="entry name" value="Helicase_ATP-bd"/>
</dbReference>
<keyword evidence="13" id="KW-0413">Isomerase</keyword>
<dbReference type="AlphaFoldDB" id="A0AA89BRZ5"/>
<evidence type="ECO:0000256" key="12">
    <source>
        <dbReference type="ARBA" id="ARBA00023204"/>
    </source>
</evidence>
<dbReference type="GO" id="GO:0046872">
    <property type="term" value="F:metal ion binding"/>
    <property type="evidence" value="ECO:0007669"/>
    <property type="project" value="UniProtKB-KW"/>
</dbReference>
<evidence type="ECO:0000256" key="13">
    <source>
        <dbReference type="ARBA" id="ARBA00023235"/>
    </source>
</evidence>
<reference evidence="18" key="1">
    <citation type="submission" date="2019-08" db="EMBL/GenBank/DDBJ databases">
        <title>The improved chromosome-level genome for the pearl oyster Pinctada fucata martensii using PacBio sequencing and Hi-C.</title>
        <authorList>
            <person name="Zheng Z."/>
        </authorList>
    </citation>
    <scope>NUCLEOTIDE SEQUENCE</scope>
    <source>
        <strain evidence="18">ZZ-2019</strain>
        <tissue evidence="18">Adductor muscle</tissue>
    </source>
</reference>
<dbReference type="Proteomes" id="UP001186944">
    <property type="component" value="Unassembled WGS sequence"/>
</dbReference>
<dbReference type="Pfam" id="PF04851">
    <property type="entry name" value="ResIII"/>
    <property type="match status" value="1"/>
</dbReference>
<dbReference type="SMART" id="SM00491">
    <property type="entry name" value="HELICc2"/>
    <property type="match status" value="1"/>
</dbReference>
<dbReference type="GO" id="GO:0003677">
    <property type="term" value="F:DNA binding"/>
    <property type="evidence" value="ECO:0007669"/>
    <property type="project" value="UniProtKB-KW"/>
</dbReference>
<keyword evidence="12" id="KW-0234">DNA repair</keyword>
<dbReference type="SUPFAM" id="SSF52540">
    <property type="entry name" value="P-loop containing nucleoside triphosphate hydrolases"/>
    <property type="match status" value="1"/>
</dbReference>
<keyword evidence="8" id="KW-0067">ATP-binding</keyword>
<dbReference type="CDD" id="cd18788">
    <property type="entry name" value="SF2_C_XPD"/>
    <property type="match status" value="1"/>
</dbReference>
<sequence length="733" mass="82731">MPLLDIGGTTVNFPYTPYDCQLAYLEKVLQCLKTVIIYSENSNGILESPTGTGKTLCLLCSTLAWLQDRKAQTELNRQANLASLVVDGGTLNKQQLDSLSRNIQQSTGVTWGGSEFVVPKIIYASRTHSQLSQAVQELKRTAYNNMKVSVIGSRDQLCIHEQVRKEKNNSNKIHMCRAKVAARTCHYYNRYEDIKRNSEIRSLMGDVVDIEDIVTYGEKQRVCPYYMTRELKSDADIIFMPYNYLLDPKMRMNQGIEIQGNVLIFDEAHNLERICEDSSSFELTPGDLATAMEELTKLAQKMLEMAKNEDQSLVEDTESGSMPGTLVDLEKEIDEIEVLNTDKGLTKPGVFIFELFNKVHIGFESKNYLIDLFEKMISFVSTDAAGVTVLSKGSGLTKIVDVIKVHIQPAPQNNQKKKMDTWTTSSKPTKSGKTLCYWCFSPGHRMLDLVSCGVKCIILTSGTLSPLKSFTAEMQIEFPITLENPHVIEKHQIFVGSMGKGPDNTVLNSNYETRYGKVLRLNINFSRIVPKGLLIFFPSYPVMEKCIENWQSNGIYNSISQYKAIYVEPRGKGLLDDVMDEFYDKINNPALNGAIFAAVCRGKVSEGLDFSDDNGRAVIITGLPYPPRMDPKVNLKMQFLDEMRNKNKFKSLTGQEWYRQQASRAVNQAIGRVIRHRQDFGAILLCDTRFSAASAVSQLPLWVKPHVKNYDMFGKIIKDVIVFFKTTELKVSL</sequence>
<comment type="subcellular location">
    <subcellularLocation>
        <location evidence="1">Nucleus</location>
    </subcellularLocation>
</comment>
<dbReference type="GO" id="GO:1904430">
    <property type="term" value="P:negative regulation of t-circle formation"/>
    <property type="evidence" value="ECO:0007669"/>
    <property type="project" value="TreeGrafter"/>
</dbReference>
<keyword evidence="10" id="KW-0411">Iron-sulfur</keyword>
<dbReference type="InterPro" id="IPR027417">
    <property type="entry name" value="P-loop_NTPase"/>
</dbReference>
<dbReference type="NCBIfam" id="TIGR00604">
    <property type="entry name" value="rad3"/>
    <property type="match status" value="1"/>
</dbReference>
<dbReference type="FunFam" id="3.40.50.300:FF:000431">
    <property type="entry name" value="Regulator of telomere elongation helicase 1"/>
    <property type="match status" value="1"/>
</dbReference>
<dbReference type="GO" id="GO:0005524">
    <property type="term" value="F:ATP binding"/>
    <property type="evidence" value="ECO:0007669"/>
    <property type="project" value="UniProtKB-KW"/>
</dbReference>
<dbReference type="InterPro" id="IPR006554">
    <property type="entry name" value="Helicase-like_DEXD_c2"/>
</dbReference>
<dbReference type="FunFam" id="3.40.50.300:FF:000691">
    <property type="entry name" value="Regulator of telomere elongation helicase 1"/>
    <property type="match status" value="1"/>
</dbReference>
<dbReference type="GO" id="GO:0090657">
    <property type="term" value="P:telomeric loop disassembly"/>
    <property type="evidence" value="ECO:0007669"/>
    <property type="project" value="TreeGrafter"/>
</dbReference>
<evidence type="ECO:0000256" key="16">
    <source>
        <dbReference type="ARBA" id="ARBA00073810"/>
    </source>
</evidence>
<dbReference type="CDD" id="cd17970">
    <property type="entry name" value="DEAHc_FancJ"/>
    <property type="match status" value="1"/>
</dbReference>
<dbReference type="GO" id="GO:0045910">
    <property type="term" value="P:negative regulation of DNA recombination"/>
    <property type="evidence" value="ECO:0007669"/>
    <property type="project" value="TreeGrafter"/>
</dbReference>
<comment type="caution">
    <text evidence="18">The sequence shown here is derived from an EMBL/GenBank/DDBJ whole genome shotgun (WGS) entry which is preliminary data.</text>
</comment>
<evidence type="ECO:0000256" key="5">
    <source>
        <dbReference type="ARBA" id="ARBA00022763"/>
    </source>
</evidence>
<dbReference type="PANTHER" id="PTHR11472">
    <property type="entry name" value="DNA REPAIR DEAD HELICASE RAD3/XP-D SUBFAMILY MEMBER"/>
    <property type="match status" value="1"/>
</dbReference>
<keyword evidence="5" id="KW-0227">DNA damage</keyword>
<evidence type="ECO:0000256" key="4">
    <source>
        <dbReference type="ARBA" id="ARBA00022741"/>
    </source>
</evidence>
<dbReference type="InterPro" id="IPR006935">
    <property type="entry name" value="Helicase/UvrB_N"/>
</dbReference>
<dbReference type="Gene3D" id="3.40.50.300">
    <property type="entry name" value="P-loop containing nucleotide triphosphate hydrolases"/>
    <property type="match status" value="2"/>
</dbReference>
<dbReference type="GO" id="GO:0051539">
    <property type="term" value="F:4 iron, 4 sulfur cluster binding"/>
    <property type="evidence" value="ECO:0007669"/>
    <property type="project" value="UniProtKB-KW"/>
</dbReference>
<dbReference type="GO" id="GO:0003678">
    <property type="term" value="F:DNA helicase activity"/>
    <property type="evidence" value="ECO:0007669"/>
    <property type="project" value="InterPro"/>
</dbReference>
<evidence type="ECO:0000256" key="8">
    <source>
        <dbReference type="ARBA" id="ARBA00022840"/>
    </source>
</evidence>
<evidence type="ECO:0000313" key="18">
    <source>
        <dbReference type="EMBL" id="KAK3091886.1"/>
    </source>
</evidence>
<dbReference type="InterPro" id="IPR057498">
    <property type="entry name" value="Rtel1_ARCH"/>
</dbReference>
<evidence type="ECO:0000313" key="19">
    <source>
        <dbReference type="Proteomes" id="UP001186944"/>
    </source>
</evidence>
<dbReference type="SMART" id="SM00488">
    <property type="entry name" value="DEXDc2"/>
    <property type="match status" value="1"/>
</dbReference>
<keyword evidence="19" id="KW-1185">Reference proteome</keyword>
<dbReference type="InterPro" id="IPR045028">
    <property type="entry name" value="DinG/Rad3-like"/>
</dbReference>
<dbReference type="Pfam" id="PF13307">
    <property type="entry name" value="Helicase_C_2"/>
    <property type="match status" value="1"/>
</dbReference>
<protein>
    <recommendedName>
        <fullName evidence="16">Regulator of telomere elongation helicase 1 homolog</fullName>
    </recommendedName>
</protein>
<proteinExistence type="predicted"/>
<dbReference type="PROSITE" id="PS51193">
    <property type="entry name" value="HELICASE_ATP_BIND_2"/>
    <property type="match status" value="1"/>
</dbReference>
<evidence type="ECO:0000256" key="9">
    <source>
        <dbReference type="ARBA" id="ARBA00023004"/>
    </source>
</evidence>
<name>A0AA89BRZ5_PINIB</name>
<evidence type="ECO:0000259" key="17">
    <source>
        <dbReference type="PROSITE" id="PS51193"/>
    </source>
</evidence>
<accession>A0AA89BRZ5</accession>
<gene>
    <name evidence="18" type="ORF">FSP39_023453</name>
</gene>
<evidence type="ECO:0000256" key="3">
    <source>
        <dbReference type="ARBA" id="ARBA00022723"/>
    </source>
</evidence>
<dbReference type="EMBL" id="VSWD01000010">
    <property type="protein sequence ID" value="KAK3091886.1"/>
    <property type="molecule type" value="Genomic_DNA"/>
</dbReference>
<dbReference type="Pfam" id="PF23109">
    <property type="entry name" value="ARCH_RTEL1"/>
    <property type="match status" value="1"/>
</dbReference>